<sequence length="317" mass="35026">MGERVRARALEKSKSQSSSDEIWTSFVDNLSWRVSRSALRELFQYHGSLENEKSMMNAIAKVNGSLIDGREVSLGVAKYQKPRRGSAITETDWMKSSLTGVIKAFVDLELESFLQRLAESWGTLVEILEATRNIEDMSVASLMIRVASPFDVPKMITLGAYGRSFKTEESSEDNQDGGRKVVLVEGDGKSNDESRNRVVAWLADGRTNGASEERGDGSGGMEEIESFPKSGGEDGLKESSGSPLLDDCNTSVRSEANGRVKKRLFERVYRRGMGRKEKALLRKLGGRKLKGLVLSPSEGAAGGLISIWDEDWFEIEQ</sequence>
<dbReference type="Proteomes" id="UP000436088">
    <property type="component" value="Unassembled WGS sequence"/>
</dbReference>
<dbReference type="SUPFAM" id="SSF54928">
    <property type="entry name" value="RNA-binding domain, RBD"/>
    <property type="match status" value="1"/>
</dbReference>
<evidence type="ECO:0000256" key="1">
    <source>
        <dbReference type="SAM" id="MobiDB-lite"/>
    </source>
</evidence>
<accession>A0A6A3CXR8</accession>
<gene>
    <name evidence="2" type="ORF">F3Y22_tig00000765pilonHSYRG00018</name>
</gene>
<reference evidence="2" key="1">
    <citation type="submission" date="2019-09" db="EMBL/GenBank/DDBJ databases">
        <title>Draft genome information of white flower Hibiscus syriacus.</title>
        <authorList>
            <person name="Kim Y.-M."/>
        </authorList>
    </citation>
    <scope>NUCLEOTIDE SEQUENCE [LARGE SCALE GENOMIC DNA]</scope>
    <source>
        <strain evidence="2">YM2019G1</strain>
    </source>
</reference>
<keyword evidence="3" id="KW-1185">Reference proteome</keyword>
<organism evidence="2 3">
    <name type="scientific">Hibiscus syriacus</name>
    <name type="common">Rose of Sharon</name>
    <dbReference type="NCBI Taxonomy" id="106335"/>
    <lineage>
        <taxon>Eukaryota</taxon>
        <taxon>Viridiplantae</taxon>
        <taxon>Streptophyta</taxon>
        <taxon>Embryophyta</taxon>
        <taxon>Tracheophyta</taxon>
        <taxon>Spermatophyta</taxon>
        <taxon>Magnoliopsida</taxon>
        <taxon>eudicotyledons</taxon>
        <taxon>Gunneridae</taxon>
        <taxon>Pentapetalae</taxon>
        <taxon>rosids</taxon>
        <taxon>malvids</taxon>
        <taxon>Malvales</taxon>
        <taxon>Malvaceae</taxon>
        <taxon>Malvoideae</taxon>
        <taxon>Hibiscus</taxon>
    </lineage>
</organism>
<dbReference type="InterPro" id="IPR035979">
    <property type="entry name" value="RBD_domain_sf"/>
</dbReference>
<dbReference type="AlphaFoldDB" id="A0A6A3CXR8"/>
<comment type="caution">
    <text evidence="2">The sequence shown here is derived from an EMBL/GenBank/DDBJ whole genome shotgun (WGS) entry which is preliminary data.</text>
</comment>
<evidence type="ECO:0008006" key="4">
    <source>
        <dbReference type="Google" id="ProtNLM"/>
    </source>
</evidence>
<protein>
    <recommendedName>
        <fullName evidence="4">RRM domain-containing protein</fullName>
    </recommendedName>
</protein>
<name>A0A6A3CXR8_HIBSY</name>
<proteinExistence type="predicted"/>
<evidence type="ECO:0000313" key="2">
    <source>
        <dbReference type="EMBL" id="KAE8734375.1"/>
    </source>
</evidence>
<evidence type="ECO:0000313" key="3">
    <source>
        <dbReference type="Proteomes" id="UP000436088"/>
    </source>
</evidence>
<feature type="compositionally biased region" description="Basic and acidic residues" evidence="1">
    <location>
        <begin position="186"/>
        <end position="196"/>
    </location>
</feature>
<dbReference type="CDD" id="cd00590">
    <property type="entry name" value="RRM_SF"/>
    <property type="match status" value="1"/>
</dbReference>
<dbReference type="EMBL" id="VEPZ02000070">
    <property type="protein sequence ID" value="KAE8734375.1"/>
    <property type="molecule type" value="Genomic_DNA"/>
</dbReference>
<dbReference type="GO" id="GO:0003676">
    <property type="term" value="F:nucleic acid binding"/>
    <property type="evidence" value="ECO:0007669"/>
    <property type="project" value="InterPro"/>
</dbReference>
<feature type="region of interest" description="Disordered" evidence="1">
    <location>
        <begin position="166"/>
        <end position="250"/>
    </location>
</feature>